<dbReference type="PANTHER" id="PTHR24373">
    <property type="entry name" value="SLIT RELATED LEUCINE-RICH REPEAT NEURONAL PROTEIN"/>
    <property type="match status" value="1"/>
</dbReference>
<sequence>MIFIRRIGSALIVFFFPLISLQQLLQPAAMQTFHLNSVVLPFLLFSWLVTLVAAAGDSPGSLPSCSQICDYIETDLDAYCGRRNLTSVPYSCNGSVYLDMRANNLRDLRQGDFGAFHHLKFLDLSQNSIESLRPRIFVGATHLEHVYISSNHLMNVGHDAFAGAGNIRSIYLSRNDIQALSSTVFRDLPNLKVLYLSNNRLSYVNRHMFRHNTNLTHLSFAHNQLEVLLAETFMDLTKLEFVDFSFNALHDLPAPAFVGFSYLQTFRANNNTLTSSVITPELFLGSPRLEIVDLSGNQIVTIPSDIEESHLPKLRLSGNPLVCDCSLRPLQNLYLDLRSDEDWVEQVTCSSGELVISATIECPTSPPNMDITQQLGDVADEEANHQSGSNATEEDDYRGGNSRIIHFMIIIVITVFVVCCCICLYITVKWVISCQNYDPENYDKVSECLSTPTGCLSEGKPKHKMQFLQVHV</sequence>
<keyword evidence="3" id="KW-0677">Repeat</keyword>
<dbReference type="InterPro" id="IPR003591">
    <property type="entry name" value="Leu-rich_rpt_typical-subtyp"/>
</dbReference>
<protein>
    <submittedName>
        <fullName evidence="5">Uncharacterized protein</fullName>
    </submittedName>
</protein>
<dbReference type="GO" id="GO:0005615">
    <property type="term" value="C:extracellular space"/>
    <property type="evidence" value="ECO:0007669"/>
    <property type="project" value="TreeGrafter"/>
</dbReference>
<dbReference type="InterPro" id="IPR032675">
    <property type="entry name" value="LRR_dom_sf"/>
</dbReference>
<dbReference type="Gene3D" id="3.80.10.10">
    <property type="entry name" value="Ribonuclease Inhibitor"/>
    <property type="match status" value="2"/>
</dbReference>
<dbReference type="SUPFAM" id="SSF52058">
    <property type="entry name" value="L domain-like"/>
    <property type="match status" value="1"/>
</dbReference>
<dbReference type="SMART" id="SM00369">
    <property type="entry name" value="LRR_TYP"/>
    <property type="match status" value="7"/>
</dbReference>
<evidence type="ECO:0000313" key="6">
    <source>
        <dbReference type="Proteomes" id="UP000230750"/>
    </source>
</evidence>
<evidence type="ECO:0000256" key="2">
    <source>
        <dbReference type="ARBA" id="ARBA00022729"/>
    </source>
</evidence>
<dbReference type="PRINTS" id="PR00019">
    <property type="entry name" value="LEURICHRPT"/>
</dbReference>
<dbReference type="OrthoDB" id="2015831at2759"/>
<dbReference type="InterPro" id="IPR050328">
    <property type="entry name" value="Dev_Immune_Receptor"/>
</dbReference>
<organism evidence="5 6">
    <name type="scientific">Stichopus japonicus</name>
    <name type="common">Sea cucumber</name>
    <dbReference type="NCBI Taxonomy" id="307972"/>
    <lineage>
        <taxon>Eukaryota</taxon>
        <taxon>Metazoa</taxon>
        <taxon>Echinodermata</taxon>
        <taxon>Eleutherozoa</taxon>
        <taxon>Echinozoa</taxon>
        <taxon>Holothuroidea</taxon>
        <taxon>Aspidochirotacea</taxon>
        <taxon>Aspidochirotida</taxon>
        <taxon>Stichopodidae</taxon>
        <taxon>Apostichopus</taxon>
    </lineage>
</organism>
<dbReference type="PROSITE" id="PS51450">
    <property type="entry name" value="LRR"/>
    <property type="match status" value="2"/>
</dbReference>
<dbReference type="GO" id="GO:0031012">
    <property type="term" value="C:extracellular matrix"/>
    <property type="evidence" value="ECO:0007669"/>
    <property type="project" value="TreeGrafter"/>
</dbReference>
<comment type="caution">
    <text evidence="5">The sequence shown here is derived from an EMBL/GenBank/DDBJ whole genome shotgun (WGS) entry which is preliminary data.</text>
</comment>
<dbReference type="AlphaFoldDB" id="A0A2G8KTC8"/>
<dbReference type="EMBL" id="MRZV01000382">
    <property type="protein sequence ID" value="PIK51251.1"/>
    <property type="molecule type" value="Genomic_DNA"/>
</dbReference>
<evidence type="ECO:0000256" key="1">
    <source>
        <dbReference type="ARBA" id="ARBA00022614"/>
    </source>
</evidence>
<dbReference type="Pfam" id="PF13855">
    <property type="entry name" value="LRR_8"/>
    <property type="match status" value="2"/>
</dbReference>
<gene>
    <name evidence="5" type="ORF">BSL78_11854</name>
</gene>
<evidence type="ECO:0000313" key="5">
    <source>
        <dbReference type="EMBL" id="PIK51251.1"/>
    </source>
</evidence>
<feature type="transmembrane region" description="Helical" evidence="4">
    <location>
        <begin position="407"/>
        <end position="428"/>
    </location>
</feature>
<evidence type="ECO:0000256" key="4">
    <source>
        <dbReference type="SAM" id="Phobius"/>
    </source>
</evidence>
<dbReference type="InterPro" id="IPR001611">
    <property type="entry name" value="Leu-rich_rpt"/>
</dbReference>
<reference evidence="5 6" key="1">
    <citation type="journal article" date="2017" name="PLoS Biol.">
        <title>The sea cucumber genome provides insights into morphological evolution and visceral regeneration.</title>
        <authorList>
            <person name="Zhang X."/>
            <person name="Sun L."/>
            <person name="Yuan J."/>
            <person name="Sun Y."/>
            <person name="Gao Y."/>
            <person name="Zhang L."/>
            <person name="Li S."/>
            <person name="Dai H."/>
            <person name="Hamel J.F."/>
            <person name="Liu C."/>
            <person name="Yu Y."/>
            <person name="Liu S."/>
            <person name="Lin W."/>
            <person name="Guo K."/>
            <person name="Jin S."/>
            <person name="Xu P."/>
            <person name="Storey K.B."/>
            <person name="Huan P."/>
            <person name="Zhang T."/>
            <person name="Zhou Y."/>
            <person name="Zhang J."/>
            <person name="Lin C."/>
            <person name="Li X."/>
            <person name="Xing L."/>
            <person name="Huo D."/>
            <person name="Sun M."/>
            <person name="Wang L."/>
            <person name="Mercier A."/>
            <person name="Li F."/>
            <person name="Yang H."/>
            <person name="Xiang J."/>
        </authorList>
    </citation>
    <scope>NUCLEOTIDE SEQUENCE [LARGE SCALE GENOMIC DNA]</scope>
    <source>
        <strain evidence="5">Shaxun</strain>
        <tissue evidence="5">Muscle</tissue>
    </source>
</reference>
<keyword evidence="6" id="KW-1185">Reference proteome</keyword>
<keyword evidence="4" id="KW-0472">Membrane</keyword>
<dbReference type="Pfam" id="PF00560">
    <property type="entry name" value="LRR_1"/>
    <property type="match status" value="1"/>
</dbReference>
<keyword evidence="1" id="KW-0433">Leucine-rich repeat</keyword>
<accession>A0A2G8KTC8</accession>
<dbReference type="STRING" id="307972.A0A2G8KTC8"/>
<keyword evidence="4" id="KW-0812">Transmembrane</keyword>
<dbReference type="FunFam" id="3.80.10.10:FF:001164">
    <property type="entry name" value="GH01279p"/>
    <property type="match status" value="1"/>
</dbReference>
<dbReference type="Proteomes" id="UP000230750">
    <property type="component" value="Unassembled WGS sequence"/>
</dbReference>
<proteinExistence type="predicted"/>
<keyword evidence="2" id="KW-0732">Signal</keyword>
<name>A0A2G8KTC8_STIJA</name>
<evidence type="ECO:0000256" key="3">
    <source>
        <dbReference type="ARBA" id="ARBA00022737"/>
    </source>
</evidence>
<dbReference type="PANTHER" id="PTHR24373:SF398">
    <property type="entry name" value="LEUCINE-RICH REPEAT-CONTAINING G-PROTEIN COUPLED RECEPTOR 6"/>
    <property type="match status" value="1"/>
</dbReference>
<keyword evidence="4" id="KW-1133">Transmembrane helix</keyword>